<dbReference type="InterPro" id="IPR007833">
    <property type="entry name" value="Capsule_polysaccharide_synth"/>
</dbReference>
<accession>A0A432W8A2</accession>
<dbReference type="GO" id="GO:0015774">
    <property type="term" value="P:polysaccharide transport"/>
    <property type="evidence" value="ECO:0007669"/>
    <property type="project" value="InterPro"/>
</dbReference>
<organism evidence="1 2">
    <name type="scientific">Aliidiomarina minuta</name>
    <dbReference type="NCBI Taxonomy" id="880057"/>
    <lineage>
        <taxon>Bacteria</taxon>
        <taxon>Pseudomonadati</taxon>
        <taxon>Pseudomonadota</taxon>
        <taxon>Gammaproteobacteria</taxon>
        <taxon>Alteromonadales</taxon>
        <taxon>Idiomarinaceae</taxon>
        <taxon>Aliidiomarina</taxon>
    </lineage>
</organism>
<dbReference type="AlphaFoldDB" id="A0A432W8A2"/>
<reference evidence="1 2" key="1">
    <citation type="journal article" date="2011" name="Front. Microbiol.">
        <title>Genomic signatures of strain selection and enhancement in Bacillus atrophaeus var. globigii, a historical biowarfare simulant.</title>
        <authorList>
            <person name="Gibbons H.S."/>
            <person name="Broomall S.M."/>
            <person name="McNew L.A."/>
            <person name="Daligault H."/>
            <person name="Chapman C."/>
            <person name="Bruce D."/>
            <person name="Karavis M."/>
            <person name="Krepps M."/>
            <person name="McGregor P.A."/>
            <person name="Hong C."/>
            <person name="Park K.H."/>
            <person name="Akmal A."/>
            <person name="Feldman A."/>
            <person name="Lin J.S."/>
            <person name="Chang W.E."/>
            <person name="Higgs B.W."/>
            <person name="Demirev P."/>
            <person name="Lindquist J."/>
            <person name="Liem A."/>
            <person name="Fochler E."/>
            <person name="Read T.D."/>
            <person name="Tapia R."/>
            <person name="Johnson S."/>
            <person name="Bishop-Lilly K.A."/>
            <person name="Detter C."/>
            <person name="Han C."/>
            <person name="Sozhamannan S."/>
            <person name="Rosenzweig C.N."/>
            <person name="Skowronski E.W."/>
        </authorList>
    </citation>
    <scope>NUCLEOTIDE SEQUENCE [LARGE SCALE GENOMIC DNA]</scope>
    <source>
        <strain evidence="1 2">MLST1</strain>
    </source>
</reference>
<dbReference type="Proteomes" id="UP000288293">
    <property type="component" value="Unassembled WGS sequence"/>
</dbReference>
<dbReference type="EMBL" id="PIPL01000001">
    <property type="protein sequence ID" value="RUO26295.1"/>
    <property type="molecule type" value="Genomic_DNA"/>
</dbReference>
<sequence>MDSNFYRYIFMLRKPEPVGHISDIVNGNTSKQHCVLCVATDISEIKTLDTFLGCKVTHSPLMLNNACAVIINGHGRKARKAMSASTALELPKLYLEQGPLYTHTHKKHKPLSLVLDDRDFHYSAKRQTHLENLIAKELDEDQQQRAQGIIEQWRKARASKYNQRPEPEKMPSGRYVLIVEQAPDDPTLAEGLAESHELQHLQKLAEREYPDCEVVTITDQHHPVALLENARALFTATSYLGFEALLWGVPVYATGMPFYAGWGLTQDFIPAPSRRQPVSLEQLVYAKLVTYSRYVHPETEERCEVEDILQLLPESRREALQKYDHNQGEWQKTPKFIRWLVGKK</sequence>
<evidence type="ECO:0008006" key="3">
    <source>
        <dbReference type="Google" id="ProtNLM"/>
    </source>
</evidence>
<protein>
    <recommendedName>
        <fullName evidence="3">Capsular biosynthesis protein</fullName>
    </recommendedName>
</protein>
<evidence type="ECO:0000313" key="2">
    <source>
        <dbReference type="Proteomes" id="UP000288293"/>
    </source>
</evidence>
<proteinExistence type="predicted"/>
<evidence type="ECO:0000313" key="1">
    <source>
        <dbReference type="EMBL" id="RUO26295.1"/>
    </source>
</evidence>
<keyword evidence="2" id="KW-1185">Reference proteome</keyword>
<dbReference type="GO" id="GO:0000271">
    <property type="term" value="P:polysaccharide biosynthetic process"/>
    <property type="evidence" value="ECO:0007669"/>
    <property type="project" value="InterPro"/>
</dbReference>
<gene>
    <name evidence="1" type="ORF">CWE09_06155</name>
</gene>
<name>A0A432W8A2_9GAMM</name>
<comment type="caution">
    <text evidence="1">The sequence shown here is derived from an EMBL/GenBank/DDBJ whole genome shotgun (WGS) entry which is preliminary data.</text>
</comment>
<dbReference type="Pfam" id="PF05159">
    <property type="entry name" value="Capsule_synth"/>
    <property type="match status" value="1"/>
</dbReference>